<evidence type="ECO:0000313" key="1">
    <source>
        <dbReference type="EMBL" id="QIS04303.1"/>
    </source>
</evidence>
<sequence>MRREREHTRSRQAAAQILEGAATFSWLDAKASTVESLAADCDLARRPRTQELARVAASSEQVAQWRNLVKVAFRNNLVWLTPRSLYLSAMDDALSWTPDTAFAAW</sequence>
<dbReference type="Proteomes" id="UP000501705">
    <property type="component" value="Chromosome"/>
</dbReference>
<dbReference type="RefSeq" id="WP_167463421.1">
    <property type="nucleotide sequence ID" value="NZ_CP046171.1"/>
</dbReference>
<protein>
    <submittedName>
        <fullName evidence="1">Uncharacterized protein</fullName>
    </submittedName>
</protein>
<dbReference type="EMBL" id="CP046171">
    <property type="protein sequence ID" value="QIS04303.1"/>
    <property type="molecule type" value="Genomic_DNA"/>
</dbReference>
<dbReference type="AlphaFoldDB" id="A0A6G9XTZ9"/>
<proteinExistence type="predicted"/>
<accession>A0A6G9XTZ9</accession>
<evidence type="ECO:0000313" key="2">
    <source>
        <dbReference type="Proteomes" id="UP000501705"/>
    </source>
</evidence>
<organism evidence="1 2">
    <name type="scientific">Nocardia brasiliensis</name>
    <dbReference type="NCBI Taxonomy" id="37326"/>
    <lineage>
        <taxon>Bacteria</taxon>
        <taxon>Bacillati</taxon>
        <taxon>Actinomycetota</taxon>
        <taxon>Actinomycetes</taxon>
        <taxon>Mycobacteriales</taxon>
        <taxon>Nocardiaceae</taxon>
        <taxon>Nocardia</taxon>
    </lineage>
</organism>
<reference evidence="1 2" key="1">
    <citation type="journal article" date="2019" name="ACS Chem. Biol.">
        <title>Identification and Mobilization of a Cryptic Antibiotic Biosynthesis Gene Locus from a Human-Pathogenic Nocardia Isolate.</title>
        <authorList>
            <person name="Herisse M."/>
            <person name="Ishida K."/>
            <person name="Porter J.L."/>
            <person name="Howden B."/>
            <person name="Hertweck C."/>
            <person name="Stinear T.P."/>
            <person name="Pidot S.J."/>
        </authorList>
    </citation>
    <scope>NUCLEOTIDE SEQUENCE [LARGE SCALE GENOMIC DNA]</scope>
    <source>
        <strain evidence="1 2">AUSMDU00024985</strain>
    </source>
</reference>
<gene>
    <name evidence="1" type="ORF">F5X71_19950</name>
</gene>
<name>A0A6G9XTZ9_NOCBR</name>